<dbReference type="NCBIfam" id="TIGR00229">
    <property type="entry name" value="sensory_box"/>
    <property type="match status" value="1"/>
</dbReference>
<dbReference type="EMBL" id="VBUC01000012">
    <property type="protein sequence ID" value="TLS98906.1"/>
    <property type="molecule type" value="Genomic_DNA"/>
</dbReference>
<comment type="caution">
    <text evidence="2">The sequence shown here is derived from an EMBL/GenBank/DDBJ whole genome shotgun (WGS) entry which is preliminary data.</text>
</comment>
<dbReference type="InterPro" id="IPR000014">
    <property type="entry name" value="PAS"/>
</dbReference>
<name>A0ABY2V4E7_9BACT</name>
<dbReference type="Proteomes" id="UP000305417">
    <property type="component" value="Unassembled WGS sequence"/>
</dbReference>
<organism evidence="2 3">
    <name type="scientific">Aliarcobacter cibarius</name>
    <dbReference type="NCBI Taxonomy" id="255507"/>
    <lineage>
        <taxon>Bacteria</taxon>
        <taxon>Pseudomonadati</taxon>
        <taxon>Campylobacterota</taxon>
        <taxon>Epsilonproteobacteria</taxon>
        <taxon>Campylobacterales</taxon>
        <taxon>Arcobacteraceae</taxon>
        <taxon>Aliarcobacter</taxon>
    </lineage>
</organism>
<evidence type="ECO:0000259" key="1">
    <source>
        <dbReference type="PROSITE" id="PS50112"/>
    </source>
</evidence>
<proteinExistence type="predicted"/>
<dbReference type="RefSeq" id="WP_034218690.1">
    <property type="nucleotide sequence ID" value="NZ_CP043857.1"/>
</dbReference>
<evidence type="ECO:0000313" key="2">
    <source>
        <dbReference type="EMBL" id="TLS98906.1"/>
    </source>
</evidence>
<evidence type="ECO:0000313" key="3">
    <source>
        <dbReference type="Proteomes" id="UP000305417"/>
    </source>
</evidence>
<dbReference type="Gene3D" id="3.30.450.20">
    <property type="entry name" value="PAS domain"/>
    <property type="match status" value="1"/>
</dbReference>
<dbReference type="CDD" id="cd00130">
    <property type="entry name" value="PAS"/>
    <property type="match status" value="1"/>
</dbReference>
<keyword evidence="3" id="KW-1185">Reference proteome</keyword>
<reference evidence="2 3" key="1">
    <citation type="submission" date="2019-05" db="EMBL/GenBank/DDBJ databases">
        <title>Arcobacter cibarius and Arcobacter thereius providing challenges in identification an antibiotic susceptibility and Quinolone resistance.</title>
        <authorList>
            <person name="Busch A."/>
            <person name="Hanel I."/>
            <person name="Hotzel H."/>
            <person name="Tomaso H."/>
        </authorList>
    </citation>
    <scope>NUCLEOTIDE SEQUENCE [LARGE SCALE GENOMIC DNA]</scope>
    <source>
        <strain evidence="2 3">16CS0831-2</strain>
    </source>
</reference>
<protein>
    <submittedName>
        <fullName evidence="2">PAS sensor domain-containing protein</fullName>
    </submittedName>
</protein>
<gene>
    <name evidence="2" type="ORF">FE247_06225</name>
</gene>
<feature type="domain" description="PAS" evidence="1">
    <location>
        <begin position="18"/>
        <end position="69"/>
    </location>
</feature>
<dbReference type="SUPFAM" id="SSF55785">
    <property type="entry name" value="PYP-like sensor domain (PAS domain)"/>
    <property type="match status" value="1"/>
</dbReference>
<dbReference type="PROSITE" id="PS50112">
    <property type="entry name" value="PAS"/>
    <property type="match status" value="1"/>
</dbReference>
<accession>A0ABY2V4E7</accession>
<sequence>MSQEVKLSKDTMIVSETDPKGIIIYANSDFCSIAGYEKEELIGKPHNLVRHPDMPKVAFKDLWETIKSGKVWKGIVKNKTKDGRYYWVNATAYPSKNSKGELRYVSIRIKPTDDEINNAISLYKTLV</sequence>
<dbReference type="InterPro" id="IPR035965">
    <property type="entry name" value="PAS-like_dom_sf"/>
</dbReference>
<dbReference type="InterPro" id="IPR013655">
    <property type="entry name" value="PAS_fold_3"/>
</dbReference>
<dbReference type="Pfam" id="PF08447">
    <property type="entry name" value="PAS_3"/>
    <property type="match status" value="1"/>
</dbReference>